<dbReference type="Gene3D" id="3.30.43.10">
    <property type="entry name" value="Uridine Diphospho-n-acetylenolpyruvylglucosamine Reductase, domain 2"/>
    <property type="match status" value="1"/>
</dbReference>
<dbReference type="Pfam" id="PF01565">
    <property type="entry name" value="FAD_binding_4"/>
    <property type="match status" value="1"/>
</dbReference>
<dbReference type="InterPro" id="IPR006094">
    <property type="entry name" value="Oxid_FAD_bind_N"/>
</dbReference>
<evidence type="ECO:0000256" key="5">
    <source>
        <dbReference type="ARBA" id="ARBA00023002"/>
    </source>
</evidence>
<comment type="cofactor">
    <cofactor evidence="1">
        <name>FAD</name>
        <dbReference type="ChEBI" id="CHEBI:57692"/>
    </cofactor>
</comment>
<dbReference type="AlphaFoldDB" id="A0A934K5L7"/>
<keyword evidence="3" id="KW-0285">Flavoprotein</keyword>
<dbReference type="PROSITE" id="PS00862">
    <property type="entry name" value="OX2_COVAL_FAD"/>
    <property type="match status" value="1"/>
</dbReference>
<dbReference type="InterPro" id="IPR006093">
    <property type="entry name" value="Oxy_OxRdtase_FAD_BS"/>
</dbReference>
<keyword evidence="8" id="KW-1185">Reference proteome</keyword>
<dbReference type="GO" id="GO:0016491">
    <property type="term" value="F:oxidoreductase activity"/>
    <property type="evidence" value="ECO:0007669"/>
    <property type="project" value="UniProtKB-KW"/>
</dbReference>
<evidence type="ECO:0000256" key="3">
    <source>
        <dbReference type="ARBA" id="ARBA00022630"/>
    </source>
</evidence>
<name>A0A934K5L7_9BACT</name>
<dbReference type="RefSeq" id="WP_338202034.1">
    <property type="nucleotide sequence ID" value="NZ_JAEKNR010000130.1"/>
</dbReference>
<evidence type="ECO:0000256" key="2">
    <source>
        <dbReference type="ARBA" id="ARBA00005466"/>
    </source>
</evidence>
<dbReference type="GO" id="GO:0071949">
    <property type="term" value="F:FAD binding"/>
    <property type="evidence" value="ECO:0007669"/>
    <property type="project" value="InterPro"/>
</dbReference>
<dbReference type="InterPro" id="IPR016167">
    <property type="entry name" value="FAD-bd_PCMH_sub1"/>
</dbReference>
<keyword evidence="4" id="KW-0274">FAD</keyword>
<dbReference type="PANTHER" id="PTHR42973:SF39">
    <property type="entry name" value="FAD-BINDING PCMH-TYPE DOMAIN-CONTAINING PROTEIN"/>
    <property type="match status" value="1"/>
</dbReference>
<evidence type="ECO:0000256" key="4">
    <source>
        <dbReference type="ARBA" id="ARBA00022827"/>
    </source>
</evidence>
<evidence type="ECO:0000313" key="7">
    <source>
        <dbReference type="EMBL" id="MBJ7598825.1"/>
    </source>
</evidence>
<dbReference type="InterPro" id="IPR036318">
    <property type="entry name" value="FAD-bd_PCMH-like_sf"/>
</dbReference>
<dbReference type="InterPro" id="IPR012951">
    <property type="entry name" value="BBE"/>
</dbReference>
<dbReference type="PROSITE" id="PS51387">
    <property type="entry name" value="FAD_PCMH"/>
    <property type="match status" value="1"/>
</dbReference>
<keyword evidence="5" id="KW-0560">Oxidoreductase</keyword>
<dbReference type="EMBL" id="JAEKNR010000130">
    <property type="protein sequence ID" value="MBJ7598825.1"/>
    <property type="molecule type" value="Genomic_DNA"/>
</dbReference>
<dbReference type="InterPro" id="IPR016169">
    <property type="entry name" value="FAD-bd_PCMH_sub2"/>
</dbReference>
<sequence>MLQALAPRLKGRLITAADGDYDSARRVFNGMIDRRPLAVARCAGIDDVRLALEFARRQALPVAVRGGGHNVAGNAVCEDGLVVDLSEMRRVDVDPRQRRARAEGGATWGDFDAAGQQHGLATPGGIVSTTGIGGLTLGGGIGVLRGLHGLTCDNLVGARVVTAAGDVVWAGEDGDHELLWGLRGGGGNFGIVVQFEYAVHPLGDVVSGPYELPYASAADFLRFYGEFLDGAPDEFSCDLVLRRGPDGDPRITLLTCYCGSPDRAPAVYEPLRRFPVLFDGVARRSYVESQQLYDLGSPWGQRNYWKSNGFGELSDEAAELLLDAFRSAASPLSQVALEHLHGQVHRSSEGASAVTFAESKFNLLVNAKWLDPGDDDANVAWARAAFAALQPHMAGGAYVNYLVAEPEERVRAAYGPATYDRLVGLKERYDPGNFFRLNQNIVPSNRQRC</sequence>
<proteinExistence type="inferred from homology"/>
<dbReference type="SUPFAM" id="SSF56176">
    <property type="entry name" value="FAD-binding/transporter-associated domain-like"/>
    <property type="match status" value="1"/>
</dbReference>
<evidence type="ECO:0000313" key="8">
    <source>
        <dbReference type="Proteomes" id="UP000612893"/>
    </source>
</evidence>
<dbReference type="Proteomes" id="UP000612893">
    <property type="component" value="Unassembled WGS sequence"/>
</dbReference>
<organism evidence="7 8">
    <name type="scientific">Candidatus Nephthysia bennettiae</name>
    <dbReference type="NCBI Taxonomy" id="3127016"/>
    <lineage>
        <taxon>Bacteria</taxon>
        <taxon>Bacillati</taxon>
        <taxon>Candidatus Dormiibacterota</taxon>
        <taxon>Candidatus Dormibacteria</taxon>
        <taxon>Candidatus Dormibacterales</taxon>
        <taxon>Candidatus Dormibacteraceae</taxon>
        <taxon>Candidatus Nephthysia</taxon>
    </lineage>
</organism>
<protein>
    <submittedName>
        <fullName evidence="7">FAD-binding oxidoreductase</fullName>
    </submittedName>
</protein>
<dbReference type="InterPro" id="IPR050416">
    <property type="entry name" value="FAD-linked_Oxidoreductase"/>
</dbReference>
<dbReference type="Gene3D" id="3.40.462.20">
    <property type="match status" value="1"/>
</dbReference>
<evidence type="ECO:0000256" key="1">
    <source>
        <dbReference type="ARBA" id="ARBA00001974"/>
    </source>
</evidence>
<reference evidence="7" key="1">
    <citation type="submission" date="2020-10" db="EMBL/GenBank/DDBJ databases">
        <title>Ca. Dormibacterota MAGs.</title>
        <authorList>
            <person name="Montgomery K."/>
        </authorList>
    </citation>
    <scope>NUCLEOTIDE SEQUENCE [LARGE SCALE GENOMIC DNA]</scope>
    <source>
        <strain evidence="7">SC8812_S17_10</strain>
    </source>
</reference>
<gene>
    <name evidence="7" type="ORF">JF922_12180</name>
</gene>
<dbReference type="Pfam" id="PF08031">
    <property type="entry name" value="BBE"/>
    <property type="match status" value="1"/>
</dbReference>
<dbReference type="InterPro" id="IPR016166">
    <property type="entry name" value="FAD-bd_PCMH"/>
</dbReference>
<comment type="similarity">
    <text evidence="2">Belongs to the oxygen-dependent FAD-linked oxidoreductase family.</text>
</comment>
<evidence type="ECO:0000259" key="6">
    <source>
        <dbReference type="PROSITE" id="PS51387"/>
    </source>
</evidence>
<accession>A0A934K5L7</accession>
<comment type="caution">
    <text evidence="7">The sequence shown here is derived from an EMBL/GenBank/DDBJ whole genome shotgun (WGS) entry which is preliminary data.</text>
</comment>
<dbReference type="PANTHER" id="PTHR42973">
    <property type="entry name" value="BINDING OXIDOREDUCTASE, PUTATIVE (AFU_ORTHOLOGUE AFUA_1G17690)-RELATED"/>
    <property type="match status" value="1"/>
</dbReference>
<feature type="domain" description="FAD-binding PCMH-type" evidence="6">
    <location>
        <begin position="32"/>
        <end position="202"/>
    </location>
</feature>
<dbReference type="Gene3D" id="3.30.465.10">
    <property type="match status" value="1"/>
</dbReference>